<keyword evidence="2" id="KW-1185">Reference proteome</keyword>
<name>C4IE10_CLOBU</name>
<dbReference type="AlphaFoldDB" id="C4IE10"/>
<evidence type="ECO:0000313" key="2">
    <source>
        <dbReference type="Proteomes" id="UP000003081"/>
    </source>
</evidence>
<proteinExistence type="predicted"/>
<dbReference type="EMBL" id="ACOM01000004">
    <property type="protein sequence ID" value="EEP55546.1"/>
    <property type="molecule type" value="Genomic_DNA"/>
</dbReference>
<gene>
    <name evidence="1" type="ORF">CLP_3592</name>
</gene>
<sequence length="42" mass="4842">MGGVKNMEEGPQNTNCHTRKLNIYGENSFKVVCCLFNFIIYK</sequence>
<comment type="caution">
    <text evidence="1">The sequence shown here is derived from an EMBL/GenBank/DDBJ whole genome shotgun (WGS) entry which is preliminary data.</text>
</comment>
<reference evidence="1 2" key="1">
    <citation type="submission" date="2009-08" db="EMBL/GenBank/DDBJ databases">
        <authorList>
            <person name="Shrivastava S."/>
            <person name="Brinkac L.B."/>
            <person name="Brown J.L."/>
            <person name="Bruce D.B."/>
            <person name="Detter C."/>
            <person name="Green L.D."/>
            <person name="Munk C.A."/>
            <person name="Rogers Y.C."/>
            <person name="Tapia R."/>
            <person name="Sims D.R."/>
            <person name="Smith L.A."/>
            <person name="Smith T.J."/>
            <person name="Sutton G."/>
            <person name="Brettin T."/>
        </authorList>
    </citation>
    <scope>NUCLEOTIDE SEQUENCE [LARGE SCALE GENOMIC DNA]</scope>
    <source>
        <strain evidence="2">E4 str. BoNT E BL5262</strain>
    </source>
</reference>
<evidence type="ECO:0000313" key="1">
    <source>
        <dbReference type="EMBL" id="EEP55546.1"/>
    </source>
</evidence>
<protein>
    <submittedName>
        <fullName evidence="1">Uncharacterized protein</fullName>
    </submittedName>
</protein>
<dbReference type="Proteomes" id="UP000003081">
    <property type="component" value="Unassembled WGS sequence"/>
</dbReference>
<dbReference type="HOGENOM" id="CLU_3249412_0_0_9"/>
<accession>C4IE10</accession>
<organism evidence="1 2">
    <name type="scientific">Clostridium butyricum E4 str. BoNT E BL5262</name>
    <dbReference type="NCBI Taxonomy" id="632245"/>
    <lineage>
        <taxon>Bacteria</taxon>
        <taxon>Bacillati</taxon>
        <taxon>Bacillota</taxon>
        <taxon>Clostridia</taxon>
        <taxon>Eubacteriales</taxon>
        <taxon>Clostridiaceae</taxon>
        <taxon>Clostridium</taxon>
    </lineage>
</organism>